<proteinExistence type="predicted"/>
<dbReference type="Proteomes" id="UP001367508">
    <property type="component" value="Unassembled WGS sequence"/>
</dbReference>
<evidence type="ECO:0000313" key="1">
    <source>
        <dbReference type="EMBL" id="KAK7360060.1"/>
    </source>
</evidence>
<comment type="caution">
    <text evidence="1">The sequence shown here is derived from an EMBL/GenBank/DDBJ whole genome shotgun (WGS) entry which is preliminary data.</text>
</comment>
<organism evidence="1 2">
    <name type="scientific">Canavalia gladiata</name>
    <name type="common">Sword bean</name>
    <name type="synonym">Dolichos gladiatus</name>
    <dbReference type="NCBI Taxonomy" id="3824"/>
    <lineage>
        <taxon>Eukaryota</taxon>
        <taxon>Viridiplantae</taxon>
        <taxon>Streptophyta</taxon>
        <taxon>Embryophyta</taxon>
        <taxon>Tracheophyta</taxon>
        <taxon>Spermatophyta</taxon>
        <taxon>Magnoliopsida</taxon>
        <taxon>eudicotyledons</taxon>
        <taxon>Gunneridae</taxon>
        <taxon>Pentapetalae</taxon>
        <taxon>rosids</taxon>
        <taxon>fabids</taxon>
        <taxon>Fabales</taxon>
        <taxon>Fabaceae</taxon>
        <taxon>Papilionoideae</taxon>
        <taxon>50 kb inversion clade</taxon>
        <taxon>NPAAA clade</taxon>
        <taxon>indigoferoid/millettioid clade</taxon>
        <taxon>Phaseoleae</taxon>
        <taxon>Canavalia</taxon>
    </lineage>
</organism>
<evidence type="ECO:0000313" key="2">
    <source>
        <dbReference type="Proteomes" id="UP001367508"/>
    </source>
</evidence>
<keyword evidence="2" id="KW-1185">Reference proteome</keyword>
<reference evidence="1 2" key="1">
    <citation type="submission" date="2024-01" db="EMBL/GenBank/DDBJ databases">
        <title>The genomes of 5 underutilized Papilionoideae crops provide insights into root nodulation and disease resistanc.</title>
        <authorList>
            <person name="Jiang F."/>
        </authorList>
    </citation>
    <scope>NUCLEOTIDE SEQUENCE [LARGE SCALE GENOMIC DNA]</scope>
    <source>
        <strain evidence="1">LVBAO_FW01</strain>
        <tissue evidence="1">Leaves</tissue>
    </source>
</reference>
<protein>
    <submittedName>
        <fullName evidence="1">Uncharacterized protein</fullName>
    </submittedName>
</protein>
<dbReference type="EMBL" id="JAYMYQ010000001">
    <property type="protein sequence ID" value="KAK7360060.1"/>
    <property type="molecule type" value="Genomic_DNA"/>
</dbReference>
<sequence>METYGNGTDPESNEKVHRKFTFLLGSRTDIYILFYPMRKVDKFLIGSFFNLKLGRNWADPDEERLREARGGLLKRKLEEEGKGWRFDHFSWIFQSWTSLPLRITDFPCLKSLLFMVIADGSGDTRTGYRGLYKKLIKKLSRSASLHSESHCLEPGQGHASNMNRYYSIGVTLSLGVVTMSPGFSKRTHVNSDHSQVVVMSFYVLRSKSSQLRSCRIIPLVIEQAAQVVERFTRIPLVTGSSPAYDNFKISLGSTITGPLRASLDKKDFFIPSSFYIRRGPSPK</sequence>
<name>A0AAN9MSA8_CANGL</name>
<gene>
    <name evidence="1" type="ORF">VNO77_02032</name>
</gene>
<dbReference type="AlphaFoldDB" id="A0AAN9MSA8"/>
<accession>A0AAN9MSA8</accession>